<keyword evidence="7" id="KW-1185">Reference proteome</keyword>
<dbReference type="InterPro" id="IPR050482">
    <property type="entry name" value="Sensor_HK_TwoCompSys"/>
</dbReference>
<feature type="transmembrane region" description="Helical" evidence="4">
    <location>
        <begin position="173"/>
        <end position="190"/>
    </location>
</feature>
<proteinExistence type="predicted"/>
<keyword evidence="3" id="KW-0902">Two-component regulatory system</keyword>
<feature type="transmembrane region" description="Helical" evidence="4">
    <location>
        <begin position="359"/>
        <end position="379"/>
    </location>
</feature>
<protein>
    <recommendedName>
        <fullName evidence="5">Histidine kinase/HSP90-like ATPase domain-containing protein</fullName>
    </recommendedName>
</protein>
<dbReference type="SUPFAM" id="SSF55874">
    <property type="entry name" value="ATPase domain of HSP90 chaperone/DNA topoisomerase II/histidine kinase"/>
    <property type="match status" value="1"/>
</dbReference>
<keyword evidence="2" id="KW-0418">Kinase</keyword>
<keyword evidence="1" id="KW-0808">Transferase</keyword>
<feature type="transmembrane region" description="Helical" evidence="4">
    <location>
        <begin position="143"/>
        <end position="161"/>
    </location>
</feature>
<name>A0ABT5HSS1_9CAUL</name>
<dbReference type="Proteomes" id="UP001214854">
    <property type="component" value="Unassembled WGS sequence"/>
</dbReference>
<evidence type="ECO:0000313" key="6">
    <source>
        <dbReference type="EMBL" id="MDC7683118.1"/>
    </source>
</evidence>
<keyword evidence="4" id="KW-1133">Transmembrane helix</keyword>
<evidence type="ECO:0000256" key="4">
    <source>
        <dbReference type="SAM" id="Phobius"/>
    </source>
</evidence>
<dbReference type="InterPro" id="IPR003594">
    <property type="entry name" value="HATPase_dom"/>
</dbReference>
<keyword evidence="4" id="KW-0812">Transmembrane</keyword>
<reference evidence="6 7" key="1">
    <citation type="submission" date="2023-01" db="EMBL/GenBank/DDBJ databases">
        <title>Novel species of the genus Asticcacaulis isolated from rivers.</title>
        <authorList>
            <person name="Lu H."/>
        </authorList>
    </citation>
    <scope>NUCLEOTIDE SEQUENCE [LARGE SCALE GENOMIC DNA]</scope>
    <source>
        <strain evidence="6 7">BYS171W</strain>
    </source>
</reference>
<feature type="transmembrane region" description="Helical" evidence="4">
    <location>
        <begin position="328"/>
        <end position="347"/>
    </location>
</feature>
<organism evidence="6 7">
    <name type="scientific">Asticcacaulis aquaticus</name>
    <dbReference type="NCBI Taxonomy" id="2984212"/>
    <lineage>
        <taxon>Bacteria</taxon>
        <taxon>Pseudomonadati</taxon>
        <taxon>Pseudomonadota</taxon>
        <taxon>Alphaproteobacteria</taxon>
        <taxon>Caulobacterales</taxon>
        <taxon>Caulobacteraceae</taxon>
        <taxon>Asticcacaulis</taxon>
    </lineage>
</organism>
<dbReference type="PANTHER" id="PTHR24421">
    <property type="entry name" value="NITRATE/NITRITE SENSOR PROTEIN NARX-RELATED"/>
    <property type="match status" value="1"/>
</dbReference>
<feature type="transmembrane region" description="Helical" evidence="4">
    <location>
        <begin position="294"/>
        <end position="316"/>
    </location>
</feature>
<feature type="transmembrane region" description="Helical" evidence="4">
    <location>
        <begin position="236"/>
        <end position="257"/>
    </location>
</feature>
<dbReference type="InterPro" id="IPR036890">
    <property type="entry name" value="HATPase_C_sf"/>
</dbReference>
<feature type="transmembrane region" description="Helical" evidence="4">
    <location>
        <begin position="20"/>
        <end position="40"/>
    </location>
</feature>
<evidence type="ECO:0000256" key="2">
    <source>
        <dbReference type="ARBA" id="ARBA00022777"/>
    </source>
</evidence>
<sequence length="714" mass="76478">MSDTRLPSKAALDRLLGNAALWGVAVATVALVVLTLWAALNLPQFSGRFVARDDAVYLITDDGEGRVTGLSNLKVLLFTPEAADFVPEPDTLPGYADYDRFLSRQAVLNRMAQGDFIRVWIDGGPVQDLRPQPRTMADLPPAFWSPVITGLIVFFIGGWVWAMRPRDLVTRLLFLNAFGLMVSALSMAVYGARPLAVEPHLFLSLMVLNHAGAALFGTSILALLMLYPRRLTSGNWALAMLFSVVPIVVADQMRLLGSPGGTYLVNGIHTLGILGLIAAQAVATRRDPRGRAALVWLGVSVALGTVAWMTVVTLYALSGDLTAMPEAYAFLSFLVIYLGLAFAVSRFRLFEAGDWAFRILFFALAAVLFIALDAALVYVAHLGQSPAMTLSMLLIAFGYLPLRDGLWRRIVRGKALDGEARFAAALDIVHAPATERADRWANLLHGLFEPLRIDAVAGAVPVAAIEAEGMALCVPSFEPGQSLRLNEPRLGRSLFTPAQEHQVRQLWALIDSGVAGLEAYERGAKAERRKVAQDLHDDVGARLLSGLMVADDRTRPILQSALADIRTLSSAMLAEAAPLGHVLADVRAEAAGRLEAAGIALDWELAQDTDAVIDHAQQKALVSGVREIVSNIIRHSGAAQVIAGTRMDDGLTLTIADDGRGLDAGLTEGSGLPGLRARFAAAGGRADISSETGVSVTLHLPVTERPLSGMDAYG</sequence>
<dbReference type="Pfam" id="PF02518">
    <property type="entry name" value="HATPase_c"/>
    <property type="match status" value="1"/>
</dbReference>
<dbReference type="Gene3D" id="3.30.565.10">
    <property type="entry name" value="Histidine kinase-like ATPase, C-terminal domain"/>
    <property type="match status" value="1"/>
</dbReference>
<comment type="caution">
    <text evidence="6">The sequence shown here is derived from an EMBL/GenBank/DDBJ whole genome shotgun (WGS) entry which is preliminary data.</text>
</comment>
<dbReference type="EMBL" id="JAQQKX010000005">
    <property type="protein sequence ID" value="MDC7683118.1"/>
    <property type="molecule type" value="Genomic_DNA"/>
</dbReference>
<evidence type="ECO:0000259" key="5">
    <source>
        <dbReference type="Pfam" id="PF02518"/>
    </source>
</evidence>
<gene>
    <name evidence="6" type="ORF">PQU92_07505</name>
</gene>
<accession>A0ABT5HSS1</accession>
<dbReference type="RefSeq" id="WP_272747599.1">
    <property type="nucleotide sequence ID" value="NZ_JAQQKX010000005.1"/>
</dbReference>
<keyword evidence="4" id="KW-0472">Membrane</keyword>
<evidence type="ECO:0000313" key="7">
    <source>
        <dbReference type="Proteomes" id="UP001214854"/>
    </source>
</evidence>
<evidence type="ECO:0000256" key="1">
    <source>
        <dbReference type="ARBA" id="ARBA00022679"/>
    </source>
</evidence>
<feature type="domain" description="Histidine kinase/HSP90-like ATPase" evidence="5">
    <location>
        <begin position="618"/>
        <end position="703"/>
    </location>
</feature>
<evidence type="ECO:0000256" key="3">
    <source>
        <dbReference type="ARBA" id="ARBA00023012"/>
    </source>
</evidence>
<feature type="transmembrane region" description="Helical" evidence="4">
    <location>
        <begin position="263"/>
        <end position="282"/>
    </location>
</feature>
<feature type="transmembrane region" description="Helical" evidence="4">
    <location>
        <begin position="202"/>
        <end position="224"/>
    </location>
</feature>